<protein>
    <submittedName>
        <fullName evidence="1">Jg2732 protein</fullName>
    </submittedName>
</protein>
<proteinExistence type="predicted"/>
<dbReference type="Proteomes" id="UP000838756">
    <property type="component" value="Unassembled WGS sequence"/>
</dbReference>
<sequence length="79" mass="9015">MNGDGRNTDTRNAPIQWSSRTTTLQEALGDLGGLLSFWSELGWLEWSSEEPHQWPYVQRSVPDKLSAENAQEQKKKKPT</sequence>
<dbReference type="AlphaFoldDB" id="A0A8S4R8E4"/>
<evidence type="ECO:0000313" key="1">
    <source>
        <dbReference type="EMBL" id="CAH2233195.1"/>
    </source>
</evidence>
<comment type="caution">
    <text evidence="1">The sequence shown here is derived from an EMBL/GenBank/DDBJ whole genome shotgun (WGS) entry which is preliminary data.</text>
</comment>
<name>A0A8S4R8E4_9NEOP</name>
<gene>
    <name evidence="1" type="primary">jg2732</name>
    <name evidence="1" type="ORF">PAEG_LOCUS11320</name>
</gene>
<organism evidence="1 2">
    <name type="scientific">Pararge aegeria aegeria</name>
    <dbReference type="NCBI Taxonomy" id="348720"/>
    <lineage>
        <taxon>Eukaryota</taxon>
        <taxon>Metazoa</taxon>
        <taxon>Ecdysozoa</taxon>
        <taxon>Arthropoda</taxon>
        <taxon>Hexapoda</taxon>
        <taxon>Insecta</taxon>
        <taxon>Pterygota</taxon>
        <taxon>Neoptera</taxon>
        <taxon>Endopterygota</taxon>
        <taxon>Lepidoptera</taxon>
        <taxon>Glossata</taxon>
        <taxon>Ditrysia</taxon>
        <taxon>Papilionoidea</taxon>
        <taxon>Nymphalidae</taxon>
        <taxon>Satyrinae</taxon>
        <taxon>Satyrini</taxon>
        <taxon>Parargina</taxon>
        <taxon>Pararge</taxon>
    </lineage>
</organism>
<reference evidence="1" key="1">
    <citation type="submission" date="2022-03" db="EMBL/GenBank/DDBJ databases">
        <authorList>
            <person name="Lindestad O."/>
        </authorList>
    </citation>
    <scope>NUCLEOTIDE SEQUENCE</scope>
</reference>
<dbReference type="EMBL" id="CAKXAJ010024948">
    <property type="protein sequence ID" value="CAH2233195.1"/>
    <property type="molecule type" value="Genomic_DNA"/>
</dbReference>
<keyword evidence="2" id="KW-1185">Reference proteome</keyword>
<accession>A0A8S4R8E4</accession>
<evidence type="ECO:0000313" key="2">
    <source>
        <dbReference type="Proteomes" id="UP000838756"/>
    </source>
</evidence>